<feature type="chain" id="PRO_5014675974" evidence="1">
    <location>
        <begin position="25"/>
        <end position="68"/>
    </location>
</feature>
<keyword evidence="1" id="KW-0732">Signal</keyword>
<reference evidence="2" key="1">
    <citation type="submission" date="2018-01" db="EMBL/GenBank/DDBJ databases">
        <title>An insight into the sialome of Amazonian anophelines.</title>
        <authorList>
            <person name="Ribeiro J.M."/>
            <person name="Scarpassa V."/>
            <person name="Calvo E."/>
        </authorList>
    </citation>
    <scope>NUCLEOTIDE SEQUENCE</scope>
    <source>
        <tissue evidence="2">Salivary glands</tissue>
    </source>
</reference>
<evidence type="ECO:0000256" key="1">
    <source>
        <dbReference type="SAM" id="SignalP"/>
    </source>
</evidence>
<dbReference type="EMBL" id="GGFK01015158">
    <property type="protein sequence ID" value="MBW48479.1"/>
    <property type="molecule type" value="Transcribed_RNA"/>
</dbReference>
<name>A0A2M4B600_9DIPT</name>
<dbReference type="AlphaFoldDB" id="A0A2M4B600"/>
<protein>
    <submittedName>
        <fullName evidence="2">Putative secreted protein</fullName>
    </submittedName>
</protein>
<organism evidence="2">
    <name type="scientific">Anopheles triannulatus</name>
    <dbReference type="NCBI Taxonomy" id="58253"/>
    <lineage>
        <taxon>Eukaryota</taxon>
        <taxon>Metazoa</taxon>
        <taxon>Ecdysozoa</taxon>
        <taxon>Arthropoda</taxon>
        <taxon>Hexapoda</taxon>
        <taxon>Insecta</taxon>
        <taxon>Pterygota</taxon>
        <taxon>Neoptera</taxon>
        <taxon>Endopterygota</taxon>
        <taxon>Diptera</taxon>
        <taxon>Nematocera</taxon>
        <taxon>Culicoidea</taxon>
        <taxon>Culicidae</taxon>
        <taxon>Anophelinae</taxon>
        <taxon>Anopheles</taxon>
    </lineage>
</organism>
<feature type="signal peptide" evidence="1">
    <location>
        <begin position="1"/>
        <end position="24"/>
    </location>
</feature>
<accession>A0A2M4B600</accession>
<sequence length="68" mass="7072">MFGGMTLVCMAMMHFVSEQIPAAASECPMFDLTDPTNKGSVRSGQNTFSIASHSSGSPTTVPVLCAST</sequence>
<evidence type="ECO:0000313" key="2">
    <source>
        <dbReference type="EMBL" id="MBW48479.1"/>
    </source>
</evidence>
<proteinExistence type="predicted"/>